<protein>
    <submittedName>
        <fullName evidence="2">Strongly similar to 1-deoxy-D-xylulose 5-phosphate synthase (DXP synthase)</fullName>
        <ecNumber evidence="2">2.2.1.7</ecNumber>
    </submittedName>
</protein>
<evidence type="ECO:0000313" key="2">
    <source>
        <dbReference type="EMBL" id="SOH04795.1"/>
    </source>
</evidence>
<dbReference type="KEGG" id="kst:KSMBR1_2300"/>
<feature type="domain" description="Transketolase-like pyrimidine-binding" evidence="1">
    <location>
        <begin position="6"/>
        <end position="174"/>
    </location>
</feature>
<dbReference type="Pfam" id="PF02780">
    <property type="entry name" value="Transketolase_C"/>
    <property type="match status" value="1"/>
</dbReference>
<dbReference type="Proteomes" id="UP000221734">
    <property type="component" value="Chromosome Kuenenia_stuttgartiensis_MBR1"/>
</dbReference>
<dbReference type="Gene3D" id="3.40.50.970">
    <property type="match status" value="1"/>
</dbReference>
<dbReference type="EMBL" id="LT934425">
    <property type="protein sequence ID" value="SOH04795.1"/>
    <property type="molecule type" value="Genomic_DNA"/>
</dbReference>
<dbReference type="InterPro" id="IPR005475">
    <property type="entry name" value="Transketolase-like_Pyr-bd"/>
</dbReference>
<dbReference type="SUPFAM" id="SSF52518">
    <property type="entry name" value="Thiamin diphosphate-binding fold (THDP-binding)"/>
    <property type="match status" value="1"/>
</dbReference>
<dbReference type="InterPro" id="IPR051157">
    <property type="entry name" value="PDH/Transketolase"/>
</dbReference>
<name>A0A2C9CGL1_KUEST</name>
<dbReference type="InterPro" id="IPR033248">
    <property type="entry name" value="Transketolase_C"/>
</dbReference>
<dbReference type="InterPro" id="IPR009014">
    <property type="entry name" value="Transketo_C/PFOR_II"/>
</dbReference>
<evidence type="ECO:0000313" key="3">
    <source>
        <dbReference type="Proteomes" id="UP000221734"/>
    </source>
</evidence>
<evidence type="ECO:0000259" key="1">
    <source>
        <dbReference type="SMART" id="SM00861"/>
    </source>
</evidence>
<dbReference type="InterPro" id="IPR029061">
    <property type="entry name" value="THDP-binding"/>
</dbReference>
<accession>A0A2C9CGL1</accession>
<dbReference type="SUPFAM" id="SSF52922">
    <property type="entry name" value="TK C-terminal domain-like"/>
    <property type="match status" value="1"/>
</dbReference>
<reference evidence="3" key="1">
    <citation type="submission" date="2017-10" db="EMBL/GenBank/DDBJ databases">
        <authorList>
            <person name="Frank J."/>
        </authorList>
    </citation>
    <scope>NUCLEOTIDE SEQUENCE [LARGE SCALE GENOMIC DNA]</scope>
</reference>
<proteinExistence type="predicted"/>
<sequence>MITERKSMRDVFIEQIYHRMSDNSSIFFLSADFGSPKLDKLREDFSDRFINVGIAEQNLINVSTGLALEGFTVYAYAIAPFLIMRAYEQIRNNLSLLSHTHKVNVNLVGVGAGLSYDVSGPTHHSLEDISIIRTLPNLSIFSPSDCLLAEKFVDYSIEHKSPKYIRFDGKPLPVIYGNTKSLDIQIGFFELTKGDNVCLVSTGYMTHTALKVVEKLTKENVFIGLVDVFLIKPLYEDLLFEALSKYKYVITLEEAFINKGGLDSLVSGILNNKEASIKLKKMGFSDKYLFEMGGRDCMHKLNGLDEDSIVKDIKDLLRKI</sequence>
<dbReference type="PANTHER" id="PTHR43825">
    <property type="entry name" value="PYRUVATE DEHYDROGENASE E1 COMPONENT"/>
    <property type="match status" value="1"/>
</dbReference>
<gene>
    <name evidence="2" type="primary">dxs_2</name>
    <name evidence="2" type="ORF">KSMBR1_2300</name>
</gene>
<dbReference type="AlphaFoldDB" id="A0A2C9CGL1"/>
<keyword evidence="3" id="KW-1185">Reference proteome</keyword>
<dbReference type="CDD" id="cd07033">
    <property type="entry name" value="TPP_PYR_DXS_TK_like"/>
    <property type="match status" value="1"/>
</dbReference>
<dbReference type="GO" id="GO:0008661">
    <property type="term" value="F:1-deoxy-D-xylulose-5-phosphate synthase activity"/>
    <property type="evidence" value="ECO:0007669"/>
    <property type="project" value="UniProtKB-EC"/>
</dbReference>
<dbReference type="RefSeq" id="WP_099325468.1">
    <property type="nucleotide sequence ID" value="NZ_LT934425.1"/>
</dbReference>
<dbReference type="Gene3D" id="3.40.50.920">
    <property type="match status" value="1"/>
</dbReference>
<keyword evidence="2" id="KW-0808">Transferase</keyword>
<organism evidence="2 3">
    <name type="scientific">Kuenenia stuttgartiensis</name>
    <dbReference type="NCBI Taxonomy" id="174633"/>
    <lineage>
        <taxon>Bacteria</taxon>
        <taxon>Pseudomonadati</taxon>
        <taxon>Planctomycetota</taxon>
        <taxon>Candidatus Brocadiia</taxon>
        <taxon>Candidatus Brocadiales</taxon>
        <taxon>Candidatus Brocadiaceae</taxon>
        <taxon>Candidatus Kuenenia</taxon>
    </lineage>
</organism>
<dbReference type="SMART" id="SM00861">
    <property type="entry name" value="Transket_pyr"/>
    <property type="match status" value="1"/>
</dbReference>
<dbReference type="OrthoDB" id="9803371at2"/>
<dbReference type="EC" id="2.2.1.7" evidence="2"/>
<dbReference type="PANTHER" id="PTHR43825:SF5">
    <property type="entry name" value="HYPOTHETICAL TRANSKETOLASE FAMILY PROTEIN"/>
    <property type="match status" value="1"/>
</dbReference>
<dbReference type="Pfam" id="PF02779">
    <property type="entry name" value="Transket_pyr"/>
    <property type="match status" value="1"/>
</dbReference>